<dbReference type="RefSeq" id="WP_148304615.1">
    <property type="nucleotide sequence ID" value="NZ_HG315671.1"/>
</dbReference>
<dbReference type="HOGENOM" id="CLU_1141300_0_0_10"/>
<evidence type="ECO:0000313" key="1">
    <source>
        <dbReference type="EMBL" id="CDF80353.1"/>
    </source>
</evidence>
<accession>T2KPE9</accession>
<dbReference type="STRING" id="1347342.BN863_26410"/>
<dbReference type="eggNOG" id="ENOG5032SGH">
    <property type="taxonomic scope" value="Bacteria"/>
</dbReference>
<dbReference type="Proteomes" id="UP000016160">
    <property type="component" value="Chromosome"/>
</dbReference>
<name>T2KPE9_FORAG</name>
<evidence type="ECO:0000313" key="2">
    <source>
        <dbReference type="Proteomes" id="UP000016160"/>
    </source>
</evidence>
<gene>
    <name evidence="1" type="ORF">BN863_26410</name>
</gene>
<dbReference type="AlphaFoldDB" id="T2KPE9"/>
<dbReference type="EMBL" id="HG315671">
    <property type="protein sequence ID" value="CDF80353.1"/>
    <property type="molecule type" value="Genomic_DNA"/>
</dbReference>
<proteinExistence type="predicted"/>
<reference evidence="1 2" key="1">
    <citation type="journal article" date="2013" name="Appl. Environ. Microbiol.">
        <title>The genome of the alga-associated marine flavobacterium Formosa agariphila KMM 3901T reveals a broad potential for degradation of algal polysaccharides.</title>
        <authorList>
            <person name="Mann A.J."/>
            <person name="Hahnke R.L."/>
            <person name="Huang S."/>
            <person name="Werner J."/>
            <person name="Xing P."/>
            <person name="Barbeyron T."/>
            <person name="Huettel B."/>
            <person name="Stueber K."/>
            <person name="Reinhardt R."/>
            <person name="Harder J."/>
            <person name="Gloeckner F.O."/>
            <person name="Amann R.I."/>
            <person name="Teeling H."/>
        </authorList>
    </citation>
    <scope>NUCLEOTIDE SEQUENCE [LARGE SCALE GENOMIC DNA]</scope>
    <source>
        <strain evidence="2">DSM 15362 / KCTC 12365 / LMG 23005 / KMM 3901</strain>
    </source>
</reference>
<organism evidence="1 2">
    <name type="scientific">Formosa agariphila (strain DSM 15362 / KCTC 12365 / LMG 23005 / KMM 3901 / M-2Alg 35-1)</name>
    <dbReference type="NCBI Taxonomy" id="1347342"/>
    <lineage>
        <taxon>Bacteria</taxon>
        <taxon>Pseudomonadati</taxon>
        <taxon>Bacteroidota</taxon>
        <taxon>Flavobacteriia</taxon>
        <taxon>Flavobacteriales</taxon>
        <taxon>Flavobacteriaceae</taxon>
        <taxon>Formosa</taxon>
    </lineage>
</organism>
<dbReference type="PATRIC" id="fig|1347342.6.peg.2657"/>
<sequence length="244" mass="28030">MRAEQTIIILIVMFLVSSFTYDRQNIIKGDLKNWQNGEALIIFNDYILKEKIEMGTITSQGEITILLDDNYLANQKKAADEAKEKTFQNWDMKFNTVKSTFECDTEAILFENAAVVIAALPELEVIGIDNTSYGYLYCTNTLEIASWLSNFGQGNITKGYYLRWYFLEDNASVKGSCSMRTYTGNDDENYMDVKIYDLELQKGWNIVKYTITETFTSQFGKVTPSETKITRIDNVLADTQWILL</sequence>
<protein>
    <submittedName>
        <fullName evidence="1">Uncharacterized protein</fullName>
    </submittedName>
</protein>
<keyword evidence="2" id="KW-1185">Reference proteome</keyword>
<dbReference type="OrthoDB" id="1143663at2"/>